<evidence type="ECO:0000256" key="1">
    <source>
        <dbReference type="SAM" id="MobiDB-lite"/>
    </source>
</evidence>
<feature type="region of interest" description="Disordered" evidence="1">
    <location>
        <begin position="299"/>
        <end position="340"/>
    </location>
</feature>
<dbReference type="OrthoDB" id="7431988at2"/>
<comment type="caution">
    <text evidence="2">The sequence shown here is derived from an EMBL/GenBank/DDBJ whole genome shotgun (WGS) entry which is preliminary data.</text>
</comment>
<dbReference type="AlphaFoldDB" id="A0A844XYI1"/>
<evidence type="ECO:0000313" key="3">
    <source>
        <dbReference type="Proteomes" id="UP000444185"/>
    </source>
</evidence>
<keyword evidence="3" id="KW-1185">Reference proteome</keyword>
<dbReference type="RefSeq" id="WP_160607280.1">
    <property type="nucleotide sequence ID" value="NZ_WTYF01000004.1"/>
</dbReference>
<feature type="region of interest" description="Disordered" evidence="1">
    <location>
        <begin position="40"/>
        <end position="59"/>
    </location>
</feature>
<name>A0A844XYI1_9SPHN</name>
<feature type="compositionally biased region" description="Pro residues" evidence="1">
    <location>
        <begin position="316"/>
        <end position="340"/>
    </location>
</feature>
<accession>A0A844XYI1</accession>
<sequence length="340" mass="36455">MQARDPDGAAVRFSTMIAQLHRAGFTALLSMAWLGACSGPAADQPAATQTESSSTWPGDPVTSLEDIEGFWLVQSFGDFEPGWQNGTPWRRAYVQVGKDGLSYSVGCNHSGNAASLGADAILRDTGDGSRLQTLMGCPPDWEDRDGRFFGFFGSNPEVTRPGEDRIILTSAAGELVLVRPEAWRLANTPELSEITGRWIPISANNYDGWGHSGFGIGENAGVITIGPRRIVWSQCPETPVAIRWGEDARLSRVEGDPGNCKAVERAADKGAWEVMRMLAASPAVVRTGPHSIVLIDGTGEKGRELHLQTEDSVLNPPEPPPAPPAQPRPPPPPSPPPIRP</sequence>
<feature type="compositionally biased region" description="Basic and acidic residues" evidence="1">
    <location>
        <begin position="299"/>
        <end position="309"/>
    </location>
</feature>
<feature type="compositionally biased region" description="Polar residues" evidence="1">
    <location>
        <begin position="46"/>
        <end position="56"/>
    </location>
</feature>
<reference evidence="2 3" key="1">
    <citation type="submission" date="2019-12" db="EMBL/GenBank/DDBJ databases">
        <title>Genomic-based taxomic classification of the family Erythrobacteraceae.</title>
        <authorList>
            <person name="Xu L."/>
        </authorList>
    </citation>
    <scope>NUCLEOTIDE SEQUENCE [LARGE SCALE GENOMIC DNA]</scope>
    <source>
        <strain evidence="2 3">DSM 16225</strain>
    </source>
</reference>
<protein>
    <recommendedName>
        <fullName evidence="4">META domain-containing protein</fullName>
    </recommendedName>
</protein>
<evidence type="ECO:0000313" key="2">
    <source>
        <dbReference type="EMBL" id="MXO50704.1"/>
    </source>
</evidence>
<organism evidence="2 3">
    <name type="scientific">Qipengyuania gaetbuli</name>
    <dbReference type="NCBI Taxonomy" id="266952"/>
    <lineage>
        <taxon>Bacteria</taxon>
        <taxon>Pseudomonadati</taxon>
        <taxon>Pseudomonadota</taxon>
        <taxon>Alphaproteobacteria</taxon>
        <taxon>Sphingomonadales</taxon>
        <taxon>Erythrobacteraceae</taxon>
        <taxon>Qipengyuania</taxon>
    </lineage>
</organism>
<gene>
    <name evidence="2" type="ORF">GRI42_05220</name>
</gene>
<evidence type="ECO:0008006" key="4">
    <source>
        <dbReference type="Google" id="ProtNLM"/>
    </source>
</evidence>
<dbReference type="EMBL" id="WTYF01000004">
    <property type="protein sequence ID" value="MXO50704.1"/>
    <property type="molecule type" value="Genomic_DNA"/>
</dbReference>
<dbReference type="Proteomes" id="UP000444185">
    <property type="component" value="Unassembled WGS sequence"/>
</dbReference>
<proteinExistence type="predicted"/>